<evidence type="ECO:0000256" key="2">
    <source>
        <dbReference type="ARBA" id="ARBA00022448"/>
    </source>
</evidence>
<evidence type="ECO:0000256" key="6">
    <source>
        <dbReference type="ARBA" id="ARBA00022989"/>
    </source>
</evidence>
<feature type="transmembrane region" description="Helical" evidence="10">
    <location>
        <begin position="622"/>
        <end position="641"/>
    </location>
</feature>
<feature type="transmembrane region" description="Helical" evidence="10">
    <location>
        <begin position="30"/>
        <end position="48"/>
    </location>
</feature>
<dbReference type="PRINTS" id="PR01434">
    <property type="entry name" value="NADHDHGNASE5"/>
</dbReference>
<feature type="transmembrane region" description="Helical" evidence="10">
    <location>
        <begin position="448"/>
        <end position="471"/>
    </location>
</feature>
<dbReference type="GO" id="GO:0006811">
    <property type="term" value="P:monoatomic ion transport"/>
    <property type="evidence" value="ECO:0007669"/>
    <property type="project" value="UniProtKB-KW"/>
</dbReference>
<feature type="domain" description="NADH-Ubiquinone oxidoreductase (complex I) chain 5 N-terminal" evidence="12">
    <location>
        <begin position="63"/>
        <end position="106"/>
    </location>
</feature>
<feature type="transmembrane region" description="Helical" evidence="10">
    <location>
        <begin position="68"/>
        <end position="95"/>
    </location>
</feature>
<feature type="transmembrane region" description="Helical" evidence="10">
    <location>
        <begin position="491"/>
        <end position="513"/>
    </location>
</feature>
<dbReference type="Pfam" id="PF20501">
    <property type="entry name" value="MbhE"/>
    <property type="match status" value="1"/>
</dbReference>
<evidence type="ECO:0000259" key="13">
    <source>
        <dbReference type="Pfam" id="PF13244"/>
    </source>
</evidence>
<dbReference type="PANTHER" id="PTHR43373">
    <property type="entry name" value="NA(+)/H(+) ANTIPORTER SUBUNIT"/>
    <property type="match status" value="1"/>
</dbReference>
<dbReference type="GO" id="GO:0005886">
    <property type="term" value="C:plasma membrane"/>
    <property type="evidence" value="ECO:0007669"/>
    <property type="project" value="UniProtKB-SubCell"/>
</dbReference>
<feature type="domain" description="NADH:quinone oxidoreductase/Mrp antiporter transmembrane" evidence="11">
    <location>
        <begin position="124"/>
        <end position="410"/>
    </location>
</feature>
<dbReference type="Pfam" id="PF00361">
    <property type="entry name" value="Proton_antipo_M"/>
    <property type="match status" value="1"/>
</dbReference>
<gene>
    <name evidence="15" type="ORF">GXP69_13650</name>
</gene>
<feature type="transmembrane region" description="Helical" evidence="10">
    <location>
        <begin position="647"/>
        <end position="669"/>
    </location>
</feature>
<keyword evidence="7" id="KW-0406">Ion transport</keyword>
<evidence type="ECO:0000259" key="12">
    <source>
        <dbReference type="Pfam" id="PF00662"/>
    </source>
</evidence>
<evidence type="ECO:0000256" key="3">
    <source>
        <dbReference type="ARBA" id="ARBA00022449"/>
    </source>
</evidence>
<dbReference type="GO" id="GO:0015297">
    <property type="term" value="F:antiporter activity"/>
    <property type="evidence" value="ECO:0007669"/>
    <property type="project" value="UniProtKB-KW"/>
</dbReference>
<dbReference type="Proteomes" id="UP000474777">
    <property type="component" value="Unassembled WGS sequence"/>
</dbReference>
<dbReference type="EMBL" id="JAAGWD010000006">
    <property type="protein sequence ID" value="NEM98744.1"/>
    <property type="molecule type" value="Genomic_DNA"/>
</dbReference>
<dbReference type="Pfam" id="PF13244">
    <property type="entry name" value="MbhD"/>
    <property type="match status" value="1"/>
</dbReference>
<feature type="transmembrane region" description="Helical" evidence="10">
    <location>
        <begin position="365"/>
        <end position="388"/>
    </location>
</feature>
<name>A0A6B3LZ41_9BACT</name>
<sequence>MLYFILASLIYAFIAPFVHRAAGKYGIAVQAGVPLVLFVYFATFLPDVQKGEVYTEIYNWVPSLGVQLYFYLDGLALLFTLLISGFGTLVMYYASQYLKDDAGLGRLYMYLTLFMVAMLGLVTAGNLVTVFICWELTSITSYLLIGHTHEKETARQSALQALLVTGLGGMALMAGFVLLGIAGDSYTIPELLTRNDLITHSSLYLPMLILILLGAFTKSAQFPFHFWLPNAMAAPTPVSAYLHSATMVKAGIYLLARLSPALSGPDVWHFTLLVIGTTTALLGAFLALQNSDLKAILAYTTVSALGLLVSLIGLGTDAAIQSMVVFLLAHALYKGGLFMVAGNIDHAAGTREYPLLNGLHKQMRFTGIAAMLAALSMAGVLPFIGFIAKELLYEAKAASSYIILALSFMVSVAYVAVATIMGYRIFWHNRSEPTKLKHQGQVTMAYPPLILGICALVFGLMPGHFVAPILGQAASATLGETIDFELSLWHGFTPVLWLSVLTILAGIFLYSVLQKKREPIAILQKLYANGPNKLYFVLLNGLQRGALHLTATIQNGYLRLYIASIILTQVALLLYTIWYNSPTLQLQQKINLLQDVLFHEWLLILLVLPAIYMLLKTTSRLTAIATLSIIGYTASLLYYLFGAPDIAATQLLIETLTVVIFVLVLHKLPRFQYLTHAHRRIKFVVISVLFGATMTYVLLLVKQFPLISNLKEYYGQNAYLLGKGKNIVNVILIDFRAFDTLGEMTVLAVAAIGIFALLRLRMDKEEKA</sequence>
<evidence type="ECO:0000256" key="10">
    <source>
        <dbReference type="SAM" id="Phobius"/>
    </source>
</evidence>
<dbReference type="AlphaFoldDB" id="A0A6B3LZ41"/>
<evidence type="ECO:0000313" key="15">
    <source>
        <dbReference type="EMBL" id="NEM98744.1"/>
    </source>
</evidence>
<accession>A0A6B3LZ41</accession>
<protein>
    <submittedName>
        <fullName evidence="15">DUF4040 domain-containing protein</fullName>
    </submittedName>
</protein>
<feature type="transmembrane region" description="Helical" evidence="10">
    <location>
        <begin position="741"/>
        <end position="760"/>
    </location>
</feature>
<dbReference type="InterPro" id="IPR025383">
    <property type="entry name" value="MrpA_C/MbhD"/>
</dbReference>
<dbReference type="InterPro" id="IPR001750">
    <property type="entry name" value="ND/Mrp_TM"/>
</dbReference>
<keyword evidence="4" id="KW-1003">Cell membrane</keyword>
<keyword evidence="8 10" id="KW-0472">Membrane</keyword>
<evidence type="ECO:0000256" key="4">
    <source>
        <dbReference type="ARBA" id="ARBA00022475"/>
    </source>
</evidence>
<dbReference type="PANTHER" id="PTHR43373:SF1">
    <property type="entry name" value="NA(+)_H(+) ANTIPORTER SUBUNIT A"/>
    <property type="match status" value="1"/>
</dbReference>
<feature type="transmembrane region" description="Helical" evidence="10">
    <location>
        <begin position="681"/>
        <end position="701"/>
    </location>
</feature>
<feature type="transmembrane region" description="Helical" evidence="10">
    <location>
        <begin position="203"/>
        <end position="228"/>
    </location>
</feature>
<feature type="transmembrane region" description="Helical" evidence="10">
    <location>
        <begin position="400"/>
        <end position="427"/>
    </location>
</feature>
<evidence type="ECO:0000256" key="9">
    <source>
        <dbReference type="RuleBase" id="RU000320"/>
    </source>
</evidence>
<dbReference type="RefSeq" id="WP_163915646.1">
    <property type="nucleotide sequence ID" value="NZ_JAAGWD010000006.1"/>
</dbReference>
<dbReference type="InterPro" id="IPR046806">
    <property type="entry name" value="MrpA_C/MbhE"/>
</dbReference>
<keyword evidence="5 9" id="KW-0812">Transmembrane</keyword>
<evidence type="ECO:0000259" key="11">
    <source>
        <dbReference type="Pfam" id="PF00361"/>
    </source>
</evidence>
<proteinExistence type="predicted"/>
<feature type="transmembrane region" description="Helical" evidence="10">
    <location>
        <begin position="320"/>
        <end position="344"/>
    </location>
</feature>
<dbReference type="InterPro" id="IPR050616">
    <property type="entry name" value="CPA3_Na-H_Antiporter_A"/>
</dbReference>
<keyword evidence="3" id="KW-0050">Antiport</keyword>
<comment type="subcellular location">
    <subcellularLocation>
        <location evidence="1">Cell membrane</location>
        <topology evidence="1">Multi-pass membrane protein</topology>
    </subcellularLocation>
    <subcellularLocation>
        <location evidence="9">Membrane</location>
        <topology evidence="9">Multi-pass membrane protein</topology>
    </subcellularLocation>
</comment>
<feature type="domain" description="MrpA C-terminal/MbhD" evidence="13">
    <location>
        <begin position="606"/>
        <end position="670"/>
    </location>
</feature>
<evidence type="ECO:0000313" key="16">
    <source>
        <dbReference type="Proteomes" id="UP000474777"/>
    </source>
</evidence>
<keyword evidence="6 10" id="KW-1133">Transmembrane helix</keyword>
<evidence type="ECO:0000256" key="1">
    <source>
        <dbReference type="ARBA" id="ARBA00004651"/>
    </source>
</evidence>
<comment type="caution">
    <text evidence="15">The sequence shown here is derived from an EMBL/GenBank/DDBJ whole genome shotgun (WGS) entry which is preliminary data.</text>
</comment>
<evidence type="ECO:0000259" key="14">
    <source>
        <dbReference type="Pfam" id="PF20501"/>
    </source>
</evidence>
<feature type="transmembrane region" description="Helical" evidence="10">
    <location>
        <begin position="158"/>
        <end position="183"/>
    </location>
</feature>
<evidence type="ECO:0000256" key="8">
    <source>
        <dbReference type="ARBA" id="ARBA00023136"/>
    </source>
</evidence>
<evidence type="ECO:0000256" key="5">
    <source>
        <dbReference type="ARBA" id="ARBA00022692"/>
    </source>
</evidence>
<organism evidence="15 16">
    <name type="scientific">Pontibacter burrus</name>
    <dbReference type="NCBI Taxonomy" id="2704466"/>
    <lineage>
        <taxon>Bacteria</taxon>
        <taxon>Pseudomonadati</taxon>
        <taxon>Bacteroidota</taxon>
        <taxon>Cytophagia</taxon>
        <taxon>Cytophagales</taxon>
        <taxon>Hymenobacteraceae</taxon>
        <taxon>Pontibacter</taxon>
    </lineage>
</organism>
<feature type="transmembrane region" description="Helical" evidence="10">
    <location>
        <begin position="558"/>
        <end position="578"/>
    </location>
</feature>
<reference evidence="15 16" key="1">
    <citation type="submission" date="2020-02" db="EMBL/GenBank/DDBJ databases">
        <authorList>
            <person name="Kim M.K."/>
        </authorList>
    </citation>
    <scope>NUCLEOTIDE SEQUENCE [LARGE SCALE GENOMIC DNA]</scope>
    <source>
        <strain evidence="15 16">BT327</strain>
    </source>
</reference>
<feature type="transmembrane region" description="Helical" evidence="10">
    <location>
        <begin position="107"/>
        <end position="137"/>
    </location>
</feature>
<feature type="domain" description="MrpA C-terminal/MbhE" evidence="14">
    <location>
        <begin position="679"/>
        <end position="759"/>
    </location>
</feature>
<feature type="transmembrane region" description="Helical" evidence="10">
    <location>
        <begin position="295"/>
        <end position="314"/>
    </location>
</feature>
<keyword evidence="2" id="KW-0813">Transport</keyword>
<feature type="transmembrane region" description="Helical" evidence="10">
    <location>
        <begin position="598"/>
        <end position="615"/>
    </location>
</feature>
<keyword evidence="16" id="KW-1185">Reference proteome</keyword>
<dbReference type="InterPro" id="IPR001516">
    <property type="entry name" value="Proton_antipo_N"/>
</dbReference>
<dbReference type="Pfam" id="PF00662">
    <property type="entry name" value="Proton_antipo_N"/>
    <property type="match status" value="1"/>
</dbReference>
<feature type="transmembrane region" description="Helical" evidence="10">
    <location>
        <begin position="268"/>
        <end position="288"/>
    </location>
</feature>
<evidence type="ECO:0000256" key="7">
    <source>
        <dbReference type="ARBA" id="ARBA00023065"/>
    </source>
</evidence>